<dbReference type="RefSeq" id="WP_055192534.1">
    <property type="nucleotide sequence ID" value="NZ_FPBS01000011.1"/>
</dbReference>
<reference evidence="4 5" key="1">
    <citation type="submission" date="2015-09" db="EMBL/GenBank/DDBJ databases">
        <title>Draft genome sequence of Aliiroseovarius crassostreae CV919-312TSm, the causative agent of Roseovarius Oyster Disease (formerly Juvenile Oyster Disease).</title>
        <authorList>
            <person name="Kessner L."/>
            <person name="Spinard E."/>
            <person name="Nelson D."/>
        </authorList>
    </citation>
    <scope>NUCLEOTIDE SEQUENCE [LARGE SCALE GENOMIC DNA]</scope>
    <source>
        <strain evidence="4 5">CV919-312</strain>
    </source>
</reference>
<dbReference type="Pfam" id="PF02230">
    <property type="entry name" value="Abhydrolase_2"/>
    <property type="match status" value="1"/>
</dbReference>
<feature type="domain" description="Phospholipase/carboxylesterase/thioesterase" evidence="3">
    <location>
        <begin position="16"/>
        <end position="214"/>
    </location>
</feature>
<proteinExistence type="inferred from homology"/>
<dbReference type="InterPro" id="IPR003140">
    <property type="entry name" value="PLipase/COase/thioEstase"/>
</dbReference>
<evidence type="ECO:0000259" key="3">
    <source>
        <dbReference type="Pfam" id="PF02230"/>
    </source>
</evidence>
<dbReference type="InterPro" id="IPR029058">
    <property type="entry name" value="AB_hydrolase_fold"/>
</dbReference>
<sequence length="231" mass="24964">MTRILDAKRRPAASGTTKSVVVFLHGYGADGADLLGLADPLSEHLPDTTFIAPDAPEKCAGNPFGYQWFPIPWLDGSSEEDAMRGAEMAEADINAFLDRVLEEEGITHSQLIVFGFSQGTMMSLRVLPKRAEPVAGIVAFSGRMLEPDEFAAHIVSKPPVLLVHGDQDDMVPPQHFSESGTILEANGFETYGFIMKGTGHGIAMDGLSVALQFMLDKLGIQKMQMGNEGEQ</sequence>
<dbReference type="PANTHER" id="PTHR10655">
    <property type="entry name" value="LYSOPHOSPHOLIPASE-RELATED"/>
    <property type="match status" value="1"/>
</dbReference>
<comment type="caution">
    <text evidence="4">The sequence shown here is derived from an EMBL/GenBank/DDBJ whole genome shotgun (WGS) entry which is preliminary data.</text>
</comment>
<name>A0A0P7JLA9_9RHOB</name>
<dbReference type="Proteomes" id="UP000050471">
    <property type="component" value="Unassembled WGS sequence"/>
</dbReference>
<dbReference type="PANTHER" id="PTHR10655:SF17">
    <property type="entry name" value="LYSOPHOSPHOLIPASE-LIKE PROTEIN 1"/>
    <property type="match status" value="1"/>
</dbReference>
<dbReference type="AlphaFoldDB" id="A0A0P7JLA9"/>
<dbReference type="InterPro" id="IPR050565">
    <property type="entry name" value="LYPA1-2/EST-like"/>
</dbReference>
<accession>A0A0P7JLA9</accession>
<evidence type="ECO:0000313" key="4">
    <source>
        <dbReference type="EMBL" id="KPN61884.1"/>
    </source>
</evidence>
<protein>
    <submittedName>
        <fullName evidence="4">Phospholipase</fullName>
    </submittedName>
</protein>
<evidence type="ECO:0000256" key="2">
    <source>
        <dbReference type="ARBA" id="ARBA00022801"/>
    </source>
</evidence>
<dbReference type="STRING" id="154981.AKJ29_04505"/>
<gene>
    <name evidence="4" type="ORF">AKJ29_04505</name>
</gene>
<evidence type="ECO:0000256" key="1">
    <source>
        <dbReference type="ARBA" id="ARBA00006499"/>
    </source>
</evidence>
<dbReference type="SUPFAM" id="SSF53474">
    <property type="entry name" value="alpha/beta-Hydrolases"/>
    <property type="match status" value="1"/>
</dbReference>
<keyword evidence="2" id="KW-0378">Hydrolase</keyword>
<dbReference type="GO" id="GO:0016787">
    <property type="term" value="F:hydrolase activity"/>
    <property type="evidence" value="ECO:0007669"/>
    <property type="project" value="UniProtKB-KW"/>
</dbReference>
<keyword evidence="5" id="KW-1185">Reference proteome</keyword>
<evidence type="ECO:0000313" key="5">
    <source>
        <dbReference type="Proteomes" id="UP000050471"/>
    </source>
</evidence>
<dbReference type="Gene3D" id="3.40.50.1820">
    <property type="entry name" value="alpha/beta hydrolase"/>
    <property type="match status" value="1"/>
</dbReference>
<organism evidence="4 5">
    <name type="scientific">Aliiroseovarius crassostreae</name>
    <dbReference type="NCBI Taxonomy" id="154981"/>
    <lineage>
        <taxon>Bacteria</taxon>
        <taxon>Pseudomonadati</taxon>
        <taxon>Pseudomonadota</taxon>
        <taxon>Alphaproteobacteria</taxon>
        <taxon>Rhodobacterales</taxon>
        <taxon>Paracoccaceae</taxon>
        <taxon>Aliiroseovarius</taxon>
    </lineage>
</organism>
<dbReference type="EMBL" id="LKBA01000023">
    <property type="protein sequence ID" value="KPN61884.1"/>
    <property type="molecule type" value="Genomic_DNA"/>
</dbReference>
<dbReference type="OrthoDB" id="9801763at2"/>
<comment type="similarity">
    <text evidence="1">Belongs to the AB hydrolase superfamily. AB hydrolase 2 family.</text>
</comment>